<evidence type="ECO:0000256" key="1">
    <source>
        <dbReference type="SAM" id="Phobius"/>
    </source>
</evidence>
<protein>
    <recommendedName>
        <fullName evidence="4">DUF4386 family protein</fullName>
    </recommendedName>
</protein>
<feature type="transmembrane region" description="Helical" evidence="1">
    <location>
        <begin position="166"/>
        <end position="190"/>
    </location>
</feature>
<keyword evidence="1" id="KW-1133">Transmembrane helix</keyword>
<dbReference type="EMBL" id="JAPJDO010000072">
    <property type="protein sequence ID" value="MCX2941355.1"/>
    <property type="molecule type" value="Genomic_DNA"/>
</dbReference>
<reference evidence="2 3" key="1">
    <citation type="submission" date="2022-11" db="EMBL/GenBank/DDBJ databases">
        <title>Mycobacterium sp. nov.</title>
        <authorList>
            <person name="Papic B."/>
            <person name="Spicic S."/>
            <person name="Duvnjak S."/>
        </authorList>
    </citation>
    <scope>NUCLEOTIDE SEQUENCE [LARGE SCALE GENOMIC DNA]</scope>
    <source>
        <strain evidence="2 3">CVI_P4</strain>
    </source>
</reference>
<accession>A0ABT3SP98</accession>
<dbReference type="Proteomes" id="UP001300745">
    <property type="component" value="Unassembled WGS sequence"/>
</dbReference>
<feature type="transmembrane region" description="Helical" evidence="1">
    <location>
        <begin position="89"/>
        <end position="110"/>
    </location>
</feature>
<comment type="caution">
    <text evidence="2">The sequence shown here is derived from an EMBL/GenBank/DDBJ whole genome shotgun (WGS) entry which is preliminary data.</text>
</comment>
<organism evidence="2 3">
    <name type="scientific">Mycobacterium pinniadriaticum</name>
    <dbReference type="NCBI Taxonomy" id="2994102"/>
    <lineage>
        <taxon>Bacteria</taxon>
        <taxon>Bacillati</taxon>
        <taxon>Actinomycetota</taxon>
        <taxon>Actinomycetes</taxon>
        <taxon>Mycobacteriales</taxon>
        <taxon>Mycobacteriaceae</taxon>
        <taxon>Mycobacterium</taxon>
    </lineage>
</organism>
<gene>
    <name evidence="2" type="ORF">ORI27_32215</name>
</gene>
<feature type="transmembrane region" description="Helical" evidence="1">
    <location>
        <begin position="57"/>
        <end position="77"/>
    </location>
</feature>
<name>A0ABT3SP98_9MYCO</name>
<feature type="transmembrane region" description="Helical" evidence="1">
    <location>
        <begin position="130"/>
        <end position="154"/>
    </location>
</feature>
<feature type="transmembrane region" description="Helical" evidence="1">
    <location>
        <begin position="12"/>
        <end position="29"/>
    </location>
</feature>
<evidence type="ECO:0008006" key="4">
    <source>
        <dbReference type="Google" id="ProtNLM"/>
    </source>
</evidence>
<evidence type="ECO:0000313" key="2">
    <source>
        <dbReference type="EMBL" id="MCX2941355.1"/>
    </source>
</evidence>
<sequence>MDHTRLNRTGGAAGIVYVVAAVTAAVLTGKPPGPEAGNQVVQHFFIDHRAQIVAQGWLYALATGLVIWFAVAVRRLLHEATSGRHLGDLFFVGTVAVAALSFVSMSIRIVAAGAAHELSAPAVRAVGADFSLVLLALCGFIVALAAVGYAGCVLPDGVLPRWTGWLALLAAVVNLGGTASVFVSGGPFSIEGGLSTLLPVAATGAWYLGTAISLYMVHENARADRAELAEGSGSV</sequence>
<keyword evidence="1" id="KW-0812">Transmembrane</keyword>
<feature type="transmembrane region" description="Helical" evidence="1">
    <location>
        <begin position="196"/>
        <end position="217"/>
    </location>
</feature>
<proteinExistence type="predicted"/>
<evidence type="ECO:0000313" key="3">
    <source>
        <dbReference type="Proteomes" id="UP001300745"/>
    </source>
</evidence>
<keyword evidence="3" id="KW-1185">Reference proteome</keyword>
<dbReference type="RefSeq" id="WP_266001295.1">
    <property type="nucleotide sequence ID" value="NZ_JAPJDN010000072.1"/>
</dbReference>
<keyword evidence="1" id="KW-0472">Membrane</keyword>